<name>A0A173RY17_9FIRM</name>
<accession>A0A173RY17</accession>
<dbReference type="Gene3D" id="2.60.40.1080">
    <property type="match status" value="1"/>
</dbReference>
<dbReference type="AlphaFoldDB" id="A0A173RY17"/>
<protein>
    <recommendedName>
        <fullName evidence="5">BIG2 domain-containing protein</fullName>
    </recommendedName>
</protein>
<dbReference type="RefSeq" id="WP_147607513.1">
    <property type="nucleotide sequence ID" value="NZ_CYYC01000004.1"/>
</dbReference>
<organism evidence="3 4">
    <name type="scientific">Anaerobutyricum hallii</name>
    <dbReference type="NCBI Taxonomy" id="39488"/>
    <lineage>
        <taxon>Bacteria</taxon>
        <taxon>Bacillati</taxon>
        <taxon>Bacillota</taxon>
        <taxon>Clostridia</taxon>
        <taxon>Lachnospirales</taxon>
        <taxon>Lachnospiraceae</taxon>
        <taxon>Anaerobutyricum</taxon>
    </lineage>
</organism>
<evidence type="ECO:0000256" key="2">
    <source>
        <dbReference type="SAM" id="SignalP"/>
    </source>
</evidence>
<keyword evidence="1 2" id="KW-0732">Signal</keyword>
<evidence type="ECO:0000313" key="4">
    <source>
        <dbReference type="Proteomes" id="UP000095390"/>
    </source>
</evidence>
<dbReference type="InterPro" id="IPR037873">
    <property type="entry name" value="BamE-like"/>
</dbReference>
<gene>
    <name evidence="3" type="ORF">ERS852578_00502</name>
</gene>
<feature type="signal peptide" evidence="2">
    <location>
        <begin position="1"/>
        <end position="28"/>
    </location>
</feature>
<dbReference type="EMBL" id="CYYC01000004">
    <property type="protein sequence ID" value="CUM82821.1"/>
    <property type="molecule type" value="Genomic_DNA"/>
</dbReference>
<evidence type="ECO:0000313" key="3">
    <source>
        <dbReference type="EMBL" id="CUM82821.1"/>
    </source>
</evidence>
<reference evidence="3 4" key="1">
    <citation type="submission" date="2015-09" db="EMBL/GenBank/DDBJ databases">
        <authorList>
            <consortium name="Pathogen Informatics"/>
        </authorList>
    </citation>
    <scope>NUCLEOTIDE SEQUENCE [LARGE SCALE GENOMIC DNA]</scope>
    <source>
        <strain evidence="3 4">2789STDY5834966</strain>
    </source>
</reference>
<feature type="chain" id="PRO_5008011158" description="BIG2 domain-containing protein" evidence="2">
    <location>
        <begin position="29"/>
        <end position="330"/>
    </location>
</feature>
<dbReference type="Gene3D" id="3.30.1450.10">
    <property type="match status" value="1"/>
</dbReference>
<evidence type="ECO:0000256" key="1">
    <source>
        <dbReference type="ARBA" id="ARBA00022729"/>
    </source>
</evidence>
<proteinExistence type="predicted"/>
<evidence type="ECO:0008006" key="5">
    <source>
        <dbReference type="Google" id="ProtNLM"/>
    </source>
</evidence>
<sequence>MKKSIKNLICYLLVLVTILCSAPLHTNAASKRFFNRTIFIQKGKSLKIPTNGVKRSKVKWSLKRSGIASVNKSGKVKANKLGNVSLIGKYKGKTCKGSLYIMNTPADILNDDCTTTNYRVDLEFHNASSKPLYTPANIKVTLDGFGTVNYKASAQKVPAGCEKRIYFFPVNPAPLRNFLENNHSDYSDYSYDNFILKKISFSFKIGRKSYSFRSVCKDVWDPDSQSYEMEFRRYVNGKRVSFGTYSEEKDLSGVSSAEYKKIKNGMSYKRVVNIIGCSGEKFIDMKSHGQHITGYYWSSEDGDKTCSVNFQNGKVYYKKMTKSTLYKVRP</sequence>
<dbReference type="Proteomes" id="UP000095390">
    <property type="component" value="Unassembled WGS sequence"/>
</dbReference>
<dbReference type="OrthoDB" id="570195at2"/>